<dbReference type="PANTHER" id="PTHR32063:SF18">
    <property type="entry name" value="CATION EFFLUX SYSTEM PROTEIN"/>
    <property type="match status" value="1"/>
</dbReference>
<feature type="transmembrane region" description="Helical" evidence="1">
    <location>
        <begin position="431"/>
        <end position="451"/>
    </location>
</feature>
<keyword evidence="1" id="KW-0812">Transmembrane</keyword>
<sequence length="1026" mass="111008">MMGSMLFNGRLLALLVALLVVAGSAALHTLPRQEDPRVLARMATVITQLPGASAERVEAQVSEPIENTLRELAEIKEITSTSRLGVSMVSIELQDRVTDVQPVWSRARDLLDDVRSELPTNSTDPQLEDQRGYAFTLLIGLEWQGAGGPDMGTLSRYADELESRMRALPGTDYVERFGQQAEEIQVTIDPEQAGQRGLTLPAIATAIGRADGRSSAGEISNDQVQLQVALTGALDSLERIRAIPLQRDNEGALTRVRDIADVSLGVHQPARDEAWVDGAQSLVVGVRMLPHLRVDQWTALARERLELFSQSIPANIHTRILFDQSGYTETRLTELVINIGQGFVIILLVLLITLGLRAALITALALPLTTLFTLACMNGYGLPIHQMSVTGLVVALGIMIDNAIVMVDSVQHRRQQGESARSAVLNSVRHFWLPLLGSTLTTVLAFMPIVLMPGPAGEFVGGIAISVIFALLGSWLLSHTLIAALAGRYLKSGHRGEDHWYHTGIHLPQLGRQFRLSLRWALKHPLITLALTLILPLTGFWSAGQLTEQFFPPSDRDMFHIEVHLPPQASLAQTREVTRQIDSLLNQHDEIEQVAWFLGASAPLFYYNLMPLNEDEPNYAQAMVTNDHFTSANRLIPLLQARLNAALPEAQILVRQLDQGPPFKAPVELRLFGPSLERLRTLGDEARRILAGIPDVVHTRTTLQAGTPQVRLAVDEDAARLVGLTLQDVAGQLRGALQGLHAGDLLQGTETLPIRVRVDSARRDAPDTLAQLHLQTPAAGNIPLQSLAEVELVSTQGAIPRRDGERVNVIEGYPAFGVLPGQVLAAYQQALAEAGFTLPAGYRMEIGGEASKRDSAVGNLMANVGVILVLLITVVVLSFNSFRISLVIFASAIQAAGLGILTVWLFGYPFGFTVIIALLGLMGLAINAAIVILAELKADPNACRGESGAITSAVAGCTRHISSTTITTVGGFMPLILAGGGFWPPFAVAIAGGTLMTTLLSFYFVPALFRTLARKRPFAVTRAASD</sequence>
<organism evidence="2 3">
    <name type="scientific">Marinobacterium alkalitolerans</name>
    <dbReference type="NCBI Taxonomy" id="1542925"/>
    <lineage>
        <taxon>Bacteria</taxon>
        <taxon>Pseudomonadati</taxon>
        <taxon>Pseudomonadota</taxon>
        <taxon>Gammaproteobacteria</taxon>
        <taxon>Oceanospirillales</taxon>
        <taxon>Oceanospirillaceae</taxon>
        <taxon>Marinobacterium</taxon>
    </lineage>
</organism>
<feature type="transmembrane region" description="Helical" evidence="1">
    <location>
        <begin position="860"/>
        <end position="879"/>
    </location>
</feature>
<dbReference type="Pfam" id="PF00873">
    <property type="entry name" value="ACR_tran"/>
    <property type="match status" value="1"/>
</dbReference>
<feature type="transmembrane region" description="Helical" evidence="1">
    <location>
        <begin position="886"/>
        <end position="906"/>
    </location>
</feature>
<reference evidence="2 3" key="1">
    <citation type="submission" date="2020-09" db="EMBL/GenBank/DDBJ databases">
        <authorList>
            <person name="Tanuku N.R.S."/>
        </authorList>
    </citation>
    <scope>NUCLEOTIDE SEQUENCE [LARGE SCALE GENOMIC DNA]</scope>
    <source>
        <strain evidence="2 3">AK62</strain>
    </source>
</reference>
<dbReference type="PANTHER" id="PTHR32063">
    <property type="match status" value="1"/>
</dbReference>
<dbReference type="Proteomes" id="UP000810171">
    <property type="component" value="Unassembled WGS sequence"/>
</dbReference>
<feature type="transmembrane region" description="Helical" evidence="1">
    <location>
        <begin position="912"/>
        <end position="934"/>
    </location>
</feature>
<feature type="transmembrane region" description="Helical" evidence="1">
    <location>
        <begin position="335"/>
        <end position="356"/>
    </location>
</feature>
<dbReference type="PRINTS" id="PR00702">
    <property type="entry name" value="ACRIFLAVINRP"/>
</dbReference>
<dbReference type="Gene3D" id="3.30.70.1440">
    <property type="entry name" value="Multidrug efflux transporter AcrB pore domain"/>
    <property type="match status" value="1"/>
</dbReference>
<feature type="transmembrane region" description="Helical" evidence="1">
    <location>
        <begin position="989"/>
        <end position="1009"/>
    </location>
</feature>
<protein>
    <submittedName>
        <fullName evidence="2">Efflux RND transporter permease subunit</fullName>
    </submittedName>
</protein>
<keyword evidence="1" id="KW-0472">Membrane</keyword>
<accession>A0ABS3Z6I2</accession>
<keyword evidence="1" id="KW-1133">Transmembrane helix</keyword>
<dbReference type="RefSeq" id="WP_209285921.1">
    <property type="nucleotide sequence ID" value="NZ_JACVEW010000001.1"/>
</dbReference>
<dbReference type="Gene3D" id="3.30.70.1430">
    <property type="entry name" value="Multidrug efflux transporter AcrB pore domain"/>
    <property type="match status" value="2"/>
</dbReference>
<dbReference type="Gene3D" id="1.20.1640.10">
    <property type="entry name" value="Multidrug efflux transporter AcrB transmembrane domain"/>
    <property type="match status" value="2"/>
</dbReference>
<comment type="caution">
    <text evidence="2">The sequence shown here is derived from an EMBL/GenBank/DDBJ whole genome shotgun (WGS) entry which is preliminary data.</text>
</comment>
<dbReference type="SUPFAM" id="SSF82714">
    <property type="entry name" value="Multidrug efflux transporter AcrB TolC docking domain, DN and DC subdomains"/>
    <property type="match status" value="2"/>
</dbReference>
<feature type="transmembrane region" description="Helical" evidence="1">
    <location>
        <begin position="388"/>
        <end position="410"/>
    </location>
</feature>
<evidence type="ECO:0000256" key="1">
    <source>
        <dbReference type="SAM" id="Phobius"/>
    </source>
</evidence>
<dbReference type="InterPro" id="IPR027463">
    <property type="entry name" value="AcrB_DN_DC_subdom"/>
</dbReference>
<proteinExistence type="predicted"/>
<name>A0ABS3Z6I2_9GAMM</name>
<dbReference type="EMBL" id="JACVEW010000001">
    <property type="protein sequence ID" value="MBP0047315.1"/>
    <property type="molecule type" value="Genomic_DNA"/>
</dbReference>
<evidence type="ECO:0000313" key="2">
    <source>
        <dbReference type="EMBL" id="MBP0047315.1"/>
    </source>
</evidence>
<dbReference type="InterPro" id="IPR001036">
    <property type="entry name" value="Acrflvin-R"/>
</dbReference>
<feature type="transmembrane region" description="Helical" evidence="1">
    <location>
        <begin position="525"/>
        <end position="544"/>
    </location>
</feature>
<keyword evidence="3" id="KW-1185">Reference proteome</keyword>
<feature type="transmembrane region" description="Helical" evidence="1">
    <location>
        <begin position="363"/>
        <end position="382"/>
    </location>
</feature>
<dbReference type="Gene3D" id="3.30.70.1320">
    <property type="entry name" value="Multidrug efflux transporter AcrB pore domain like"/>
    <property type="match status" value="1"/>
</dbReference>
<evidence type="ECO:0000313" key="3">
    <source>
        <dbReference type="Proteomes" id="UP000810171"/>
    </source>
</evidence>
<feature type="transmembrane region" description="Helical" evidence="1">
    <location>
        <begin position="463"/>
        <end position="486"/>
    </location>
</feature>
<dbReference type="SUPFAM" id="SSF82693">
    <property type="entry name" value="Multidrug efflux transporter AcrB pore domain, PN1, PN2, PC1 and PC2 subdomains"/>
    <property type="match status" value="3"/>
</dbReference>
<dbReference type="SUPFAM" id="SSF82866">
    <property type="entry name" value="Multidrug efflux transporter AcrB transmembrane domain"/>
    <property type="match status" value="2"/>
</dbReference>
<feature type="transmembrane region" description="Helical" evidence="1">
    <location>
        <begin position="965"/>
        <end position="983"/>
    </location>
</feature>
<dbReference type="Gene3D" id="3.30.2090.10">
    <property type="entry name" value="Multidrug efflux transporter AcrB TolC docking domain, DN and DC subdomains"/>
    <property type="match status" value="2"/>
</dbReference>
<gene>
    <name evidence="2" type="ORF">H9C73_01080</name>
</gene>